<reference evidence="2 3" key="1">
    <citation type="journal article" date="2023" name="G3 (Bethesda)">
        <title>A chromosome-length genome assembly and annotation of blackberry (Rubus argutus, cv. 'Hillquist').</title>
        <authorList>
            <person name="Bruna T."/>
            <person name="Aryal R."/>
            <person name="Dudchenko O."/>
            <person name="Sargent D.J."/>
            <person name="Mead D."/>
            <person name="Buti M."/>
            <person name="Cavallini A."/>
            <person name="Hytonen T."/>
            <person name="Andres J."/>
            <person name="Pham M."/>
            <person name="Weisz D."/>
            <person name="Mascagni F."/>
            <person name="Usai G."/>
            <person name="Natali L."/>
            <person name="Bassil N."/>
            <person name="Fernandez G.E."/>
            <person name="Lomsadze A."/>
            <person name="Armour M."/>
            <person name="Olukolu B."/>
            <person name="Poorten T."/>
            <person name="Britton C."/>
            <person name="Davik J."/>
            <person name="Ashrafi H."/>
            <person name="Aiden E.L."/>
            <person name="Borodovsky M."/>
            <person name="Worthington M."/>
        </authorList>
    </citation>
    <scope>NUCLEOTIDE SEQUENCE [LARGE SCALE GENOMIC DNA]</scope>
    <source>
        <strain evidence="2">PI 553951</strain>
    </source>
</reference>
<accession>A0AAW1WZL3</accession>
<dbReference type="Proteomes" id="UP001457282">
    <property type="component" value="Unassembled WGS sequence"/>
</dbReference>
<dbReference type="EMBL" id="JBEDUW010000005">
    <property type="protein sequence ID" value="KAK9929599.1"/>
    <property type="molecule type" value="Genomic_DNA"/>
</dbReference>
<dbReference type="AlphaFoldDB" id="A0AAW1WZL3"/>
<sequence>MDLNRKSLIFSHDGEITKNGNFGDTILCLNSPGLSGSNTTSYRCSQSNFRGDSSSVPDDSCRLVLGLGPTPSEYCDDYYSFPVTKNKGLATALAHGFSSEGDSILQLGLSGGTVEASTVLDCSVSGETVNISYIQNLSAEDNQISIPIVDEGSTSAKKSGGYMPSLLFAPRRDSAKVSLQTQELLELGAKSQLNYEPSTTEEYSAGTISEQATTGTSSDHRTSNPKKCKFLGCRKGARGASGLCIGHGGGQRCQKPGCNKGAESRTAYYDVAILVDVPRLHEESQGFALDMVGVKGVRWKAALVVLKDRLVYASLMVVAAGASMRDVQRGPKGALCIARHMVVESVAYFKGAPRVLKEAHHYARDMVEESAAFLMVVGFALRVYMEALISVLLMVGERGVLCQAAQKVPVAALIVVSGMVEESGASLTAVEKVPKGAQTSARPMVGGKRCTWGEGKCEKFARGKSGLCAAHSSLVLERETSKGGLLGPGLFHGLVSAASTAGSSFDYTHSSSGVSVISDSIDSLENPGKRHLIPSEVLVPLSMKSSSSYSYLLSSAKPEDARNGYGTGVGSSDGRKSFDLKIPEGRVHGGALMSLFGGNLKNAIDGI</sequence>
<evidence type="ECO:0000256" key="1">
    <source>
        <dbReference type="SAM" id="MobiDB-lite"/>
    </source>
</evidence>
<feature type="region of interest" description="Disordered" evidence="1">
    <location>
        <begin position="196"/>
        <end position="223"/>
    </location>
</feature>
<evidence type="ECO:0000313" key="2">
    <source>
        <dbReference type="EMBL" id="KAK9929599.1"/>
    </source>
</evidence>
<name>A0AAW1WZL3_RUBAR</name>
<evidence type="ECO:0000313" key="3">
    <source>
        <dbReference type="Proteomes" id="UP001457282"/>
    </source>
</evidence>
<proteinExistence type="predicted"/>
<dbReference type="PANTHER" id="PTHR31827">
    <property type="entry name" value="EMB|CAB89363.1"/>
    <property type="match status" value="1"/>
</dbReference>
<protein>
    <submittedName>
        <fullName evidence="2">Uncharacterized protein</fullName>
    </submittedName>
</protein>
<feature type="compositionally biased region" description="Polar residues" evidence="1">
    <location>
        <begin position="196"/>
        <end position="217"/>
    </location>
</feature>
<organism evidence="2 3">
    <name type="scientific">Rubus argutus</name>
    <name type="common">Southern blackberry</name>
    <dbReference type="NCBI Taxonomy" id="59490"/>
    <lineage>
        <taxon>Eukaryota</taxon>
        <taxon>Viridiplantae</taxon>
        <taxon>Streptophyta</taxon>
        <taxon>Embryophyta</taxon>
        <taxon>Tracheophyta</taxon>
        <taxon>Spermatophyta</taxon>
        <taxon>Magnoliopsida</taxon>
        <taxon>eudicotyledons</taxon>
        <taxon>Gunneridae</taxon>
        <taxon>Pentapetalae</taxon>
        <taxon>rosids</taxon>
        <taxon>fabids</taxon>
        <taxon>Rosales</taxon>
        <taxon>Rosaceae</taxon>
        <taxon>Rosoideae</taxon>
        <taxon>Rosoideae incertae sedis</taxon>
        <taxon>Rubus</taxon>
    </lineage>
</organism>
<keyword evidence="3" id="KW-1185">Reference proteome</keyword>
<dbReference type="PANTHER" id="PTHR31827:SF1">
    <property type="entry name" value="EMB|CAB89363.1"/>
    <property type="match status" value="1"/>
</dbReference>
<comment type="caution">
    <text evidence="2">The sequence shown here is derived from an EMBL/GenBank/DDBJ whole genome shotgun (WGS) entry which is preliminary data.</text>
</comment>
<gene>
    <name evidence="2" type="ORF">M0R45_026693</name>
</gene>